<proteinExistence type="predicted"/>
<organism evidence="2 3">
    <name type="scientific">Paenibacillus swuensis</name>
    <dbReference type="NCBI Taxonomy" id="1178515"/>
    <lineage>
        <taxon>Bacteria</taxon>
        <taxon>Bacillati</taxon>
        <taxon>Bacillota</taxon>
        <taxon>Bacilli</taxon>
        <taxon>Bacillales</taxon>
        <taxon>Paenibacillaceae</taxon>
        <taxon>Paenibacillus</taxon>
    </lineage>
</organism>
<dbReference type="EMBL" id="CP011388">
    <property type="protein sequence ID" value="ANE48511.1"/>
    <property type="molecule type" value="Genomic_DNA"/>
</dbReference>
<dbReference type="PATRIC" id="fig|1178515.4.peg.4457"/>
<feature type="transmembrane region" description="Helical" evidence="1">
    <location>
        <begin position="220"/>
        <end position="239"/>
    </location>
</feature>
<reference evidence="2 3" key="1">
    <citation type="submission" date="2015-01" db="EMBL/GenBank/DDBJ databases">
        <title>Paenibacillus swuensis/DY6/whole genome sequencing.</title>
        <authorList>
            <person name="Kim M.K."/>
            <person name="Srinivasan S."/>
            <person name="Lee J.-J."/>
        </authorList>
    </citation>
    <scope>NUCLEOTIDE SEQUENCE [LARGE SCALE GENOMIC DNA]</scope>
    <source>
        <strain evidence="2 3">DY6</strain>
    </source>
</reference>
<evidence type="ECO:0000313" key="2">
    <source>
        <dbReference type="EMBL" id="ANE48511.1"/>
    </source>
</evidence>
<feature type="transmembrane region" description="Helical" evidence="1">
    <location>
        <begin position="128"/>
        <end position="147"/>
    </location>
</feature>
<dbReference type="KEGG" id="pswu:SY83_21990"/>
<gene>
    <name evidence="2" type="ORF">SY83_21990</name>
</gene>
<name>A0A172TN81_9BACL</name>
<feature type="transmembrane region" description="Helical" evidence="1">
    <location>
        <begin position="272"/>
        <end position="293"/>
    </location>
</feature>
<keyword evidence="3" id="KW-1185">Reference proteome</keyword>
<keyword evidence="1" id="KW-1133">Transmembrane helix</keyword>
<feature type="transmembrane region" description="Helical" evidence="1">
    <location>
        <begin position="153"/>
        <end position="170"/>
    </location>
</feature>
<keyword evidence="1" id="KW-0812">Transmembrane</keyword>
<feature type="transmembrane region" description="Helical" evidence="1">
    <location>
        <begin position="7"/>
        <end position="29"/>
    </location>
</feature>
<feature type="transmembrane region" description="Helical" evidence="1">
    <location>
        <begin position="190"/>
        <end position="214"/>
    </location>
</feature>
<evidence type="ECO:0000256" key="1">
    <source>
        <dbReference type="SAM" id="Phobius"/>
    </source>
</evidence>
<dbReference type="AlphaFoldDB" id="A0A172TN81"/>
<evidence type="ECO:0000313" key="3">
    <source>
        <dbReference type="Proteomes" id="UP000076927"/>
    </source>
</evidence>
<accession>A0A172TN81</accession>
<sequence length="617" mass="69562">MNFRKLVLLAMTLDIGLGLLLGWGAYYGFTVIPHFSFLGGTPEIAPVQRPGITAAIPFHLPSLQQLKIQLTPFKVEHIHMEWTVPMTILYILVHSYIRGMYIGGIHALVQGKPYNMLSGGRMFFKRMIGWTVFETFTGAIVFISALFLWPLGIVLSLLFLFFSLAPYLIIIQDLRVAKALNTSATYMKKYFSSFIPLVILALVCTLSISLISLLEEPINVYLVLILYSCTGTWLIYEFVKKLTDCLTKDGETIADYPAVAARYGRWAQGFSYVLLITLPLAGVYVAQGSYLTAFQPLQSMREMEGVGYSADYSEAYRLSKQSYHTYAWSQDSYRIRLNLPQWTVEDAPDELRGTGEILWSVDQDEYKNKGNTTYNTVENVKEKDRFFYRLSKEKGTDGSFYYSSLSGTAGLTTEDGDSRNVLDIKMMVSGDGKSVFIAQHPARFPVLEIPASSDGNYMLPAPSHVNPNEFKYYWFSNERTQEDIFTMLQAKNQTIHLSDGIPAQMIASLQEADGETLGKRLEYLRSRNMEVRGPDWSASEWTTYLRGLYRGADVTTVMTYLSRTGLTDGGYKGEVLSKNSDRVQKYKATLSFPNGEIVVVYTEKQGKLTGLSIQVPN</sequence>
<dbReference type="Proteomes" id="UP000076927">
    <property type="component" value="Chromosome"/>
</dbReference>
<keyword evidence="1" id="KW-0472">Membrane</keyword>
<dbReference type="OrthoDB" id="2493042at2"/>
<protein>
    <submittedName>
        <fullName evidence="2">Uncharacterized protein</fullName>
    </submittedName>
</protein>
<feature type="transmembrane region" description="Helical" evidence="1">
    <location>
        <begin position="88"/>
        <end position="108"/>
    </location>
</feature>